<evidence type="ECO:0000256" key="10">
    <source>
        <dbReference type="ARBA" id="ARBA00022927"/>
    </source>
</evidence>
<evidence type="ECO:0000256" key="2">
    <source>
        <dbReference type="ARBA" id="ARBA00004358"/>
    </source>
</evidence>
<evidence type="ECO:0000256" key="1">
    <source>
        <dbReference type="ARBA" id="ARBA00004304"/>
    </source>
</evidence>
<dbReference type="InterPro" id="IPR018939">
    <property type="entry name" value="Autophagy-rel_prot_27"/>
</dbReference>
<evidence type="ECO:0000256" key="19">
    <source>
        <dbReference type="SAM" id="SignalP"/>
    </source>
</evidence>
<dbReference type="SUPFAM" id="SSF50911">
    <property type="entry name" value="Mannose 6-phosphate receptor domain"/>
    <property type="match status" value="1"/>
</dbReference>
<dbReference type="GO" id="GO:0031966">
    <property type="term" value="C:mitochondrial membrane"/>
    <property type="evidence" value="ECO:0007669"/>
    <property type="project" value="UniProtKB-SubCell"/>
</dbReference>
<keyword evidence="12" id="KW-0072">Autophagy</keyword>
<dbReference type="Pfam" id="PF09451">
    <property type="entry name" value="ATG27"/>
    <property type="match status" value="1"/>
</dbReference>
<dbReference type="InterPro" id="IPR009011">
    <property type="entry name" value="Man6P_isomerase_rcpt-bd_dom_sf"/>
</dbReference>
<name>A0ABD3T440_SINWO</name>
<dbReference type="Gene3D" id="2.70.130.10">
    <property type="entry name" value="Mannose-6-phosphate receptor binding domain"/>
    <property type="match status" value="1"/>
</dbReference>
<proteinExistence type="inferred from homology"/>
<dbReference type="GO" id="GO:0034045">
    <property type="term" value="C:phagophore assembly site membrane"/>
    <property type="evidence" value="ECO:0007669"/>
    <property type="project" value="UniProtKB-SubCell"/>
</dbReference>
<keyword evidence="17" id="KW-0968">Cytoplasmic vesicle</keyword>
<evidence type="ECO:0000256" key="13">
    <source>
        <dbReference type="ARBA" id="ARBA00023034"/>
    </source>
</evidence>
<comment type="caution">
    <text evidence="21">The sequence shown here is derived from an EMBL/GenBank/DDBJ whole genome shotgun (WGS) entry which is preliminary data.</text>
</comment>
<comment type="subcellular location">
    <subcellularLocation>
        <location evidence="2">Cytoplasmic vesicle membrane</location>
        <topology evidence="2">Single-pass type I membrane protein</topology>
    </subcellularLocation>
    <subcellularLocation>
        <location evidence="3">Golgi apparatus membrane</location>
    </subcellularLocation>
    <subcellularLocation>
        <location evidence="1">Mitochondrion membrane</location>
        <topology evidence="1">Single-pass membrane protein</topology>
    </subcellularLocation>
    <subcellularLocation>
        <location evidence="4">Preautophagosomal structure membrane</location>
        <topology evidence="4">Single-pass type I membrane protein</topology>
    </subcellularLocation>
</comment>
<protein>
    <recommendedName>
        <fullName evidence="6">Autophagy-related protein 27</fullName>
    </recommendedName>
</protein>
<keyword evidence="13" id="KW-0333">Golgi apparatus</keyword>
<evidence type="ECO:0000313" key="22">
    <source>
        <dbReference type="Proteomes" id="UP001634394"/>
    </source>
</evidence>
<keyword evidence="10" id="KW-0653">Protein transport</keyword>
<accession>A0ABD3T440</accession>
<evidence type="ECO:0000256" key="9">
    <source>
        <dbReference type="ARBA" id="ARBA00022729"/>
    </source>
</evidence>
<dbReference type="GO" id="GO:0000139">
    <property type="term" value="C:Golgi membrane"/>
    <property type="evidence" value="ECO:0007669"/>
    <property type="project" value="UniProtKB-SubCell"/>
</dbReference>
<dbReference type="PANTHER" id="PTHR15071">
    <property type="entry name" value="MANNOSE-6-PHOSPHATE RECEPTOR FAMILY MEMBER"/>
    <property type="match status" value="1"/>
</dbReference>
<evidence type="ECO:0000259" key="20">
    <source>
        <dbReference type="PROSITE" id="PS51914"/>
    </source>
</evidence>
<comment type="similarity">
    <text evidence="5">Belongs to the ATG27 family.</text>
</comment>
<dbReference type="AlphaFoldDB" id="A0ABD3T440"/>
<feature type="transmembrane region" description="Helical" evidence="18">
    <location>
        <begin position="169"/>
        <end position="191"/>
    </location>
</feature>
<evidence type="ECO:0000256" key="4">
    <source>
        <dbReference type="ARBA" id="ARBA00004472"/>
    </source>
</evidence>
<keyword evidence="15 18" id="KW-0472">Membrane</keyword>
<keyword evidence="9 19" id="KW-0732">Signal</keyword>
<feature type="signal peptide" evidence="19">
    <location>
        <begin position="1"/>
        <end position="17"/>
    </location>
</feature>
<dbReference type="PROSITE" id="PS51914">
    <property type="entry name" value="MRH"/>
    <property type="match status" value="1"/>
</dbReference>
<keyword evidence="22" id="KW-1185">Reference proteome</keyword>
<evidence type="ECO:0000256" key="12">
    <source>
        <dbReference type="ARBA" id="ARBA00023006"/>
    </source>
</evidence>
<keyword evidence="8 18" id="KW-0812">Transmembrane</keyword>
<dbReference type="PANTHER" id="PTHR15071:SF0">
    <property type="entry name" value="MANNOSE 6-PHOSPHATE RECEPTOR-LIKE PROTEIN 1"/>
    <property type="match status" value="1"/>
</dbReference>
<keyword evidence="7" id="KW-0813">Transport</keyword>
<evidence type="ECO:0000256" key="17">
    <source>
        <dbReference type="ARBA" id="ARBA00023329"/>
    </source>
</evidence>
<evidence type="ECO:0000256" key="18">
    <source>
        <dbReference type="SAM" id="Phobius"/>
    </source>
</evidence>
<keyword evidence="11 18" id="KW-1133">Transmembrane helix</keyword>
<dbReference type="GO" id="GO:0015031">
    <property type="term" value="P:protein transport"/>
    <property type="evidence" value="ECO:0007669"/>
    <property type="project" value="UniProtKB-KW"/>
</dbReference>
<organism evidence="21 22">
    <name type="scientific">Sinanodonta woodiana</name>
    <name type="common">Chinese pond mussel</name>
    <name type="synonym">Anodonta woodiana</name>
    <dbReference type="NCBI Taxonomy" id="1069815"/>
    <lineage>
        <taxon>Eukaryota</taxon>
        <taxon>Metazoa</taxon>
        <taxon>Spiralia</taxon>
        <taxon>Lophotrochozoa</taxon>
        <taxon>Mollusca</taxon>
        <taxon>Bivalvia</taxon>
        <taxon>Autobranchia</taxon>
        <taxon>Heteroconchia</taxon>
        <taxon>Palaeoheterodonta</taxon>
        <taxon>Unionida</taxon>
        <taxon>Unionoidea</taxon>
        <taxon>Unionidae</taxon>
        <taxon>Unioninae</taxon>
        <taxon>Sinanodonta</taxon>
    </lineage>
</organism>
<dbReference type="GO" id="GO:0006914">
    <property type="term" value="P:autophagy"/>
    <property type="evidence" value="ECO:0007669"/>
    <property type="project" value="UniProtKB-KW"/>
</dbReference>
<evidence type="ECO:0000256" key="6">
    <source>
        <dbReference type="ARBA" id="ARBA00013776"/>
    </source>
</evidence>
<evidence type="ECO:0000313" key="21">
    <source>
        <dbReference type="EMBL" id="KAL3831677.1"/>
    </source>
</evidence>
<evidence type="ECO:0000256" key="8">
    <source>
        <dbReference type="ARBA" id="ARBA00022692"/>
    </source>
</evidence>
<evidence type="ECO:0000256" key="5">
    <source>
        <dbReference type="ARBA" id="ARBA00005363"/>
    </source>
</evidence>
<evidence type="ECO:0000256" key="3">
    <source>
        <dbReference type="ARBA" id="ARBA00004394"/>
    </source>
</evidence>
<dbReference type="EMBL" id="JBJQND010000019">
    <property type="protein sequence ID" value="KAL3831677.1"/>
    <property type="molecule type" value="Genomic_DNA"/>
</dbReference>
<evidence type="ECO:0000256" key="15">
    <source>
        <dbReference type="ARBA" id="ARBA00023136"/>
    </source>
</evidence>
<keyword evidence="14" id="KW-0496">Mitochondrion</keyword>
<feature type="chain" id="PRO_5044890639" description="Autophagy-related protein 27" evidence="19">
    <location>
        <begin position="18"/>
        <end position="242"/>
    </location>
</feature>
<evidence type="ECO:0000256" key="14">
    <source>
        <dbReference type="ARBA" id="ARBA00023128"/>
    </source>
</evidence>
<dbReference type="GO" id="GO:0010008">
    <property type="term" value="C:endosome membrane"/>
    <property type="evidence" value="ECO:0007669"/>
    <property type="project" value="UniProtKB-SubCell"/>
</dbReference>
<evidence type="ECO:0000256" key="11">
    <source>
        <dbReference type="ARBA" id="ARBA00022989"/>
    </source>
</evidence>
<feature type="domain" description="MRH" evidence="20">
    <location>
        <begin position="27"/>
        <end position="161"/>
    </location>
</feature>
<sequence>MYIGIIICVSLVYIVRCQNPCVDKSSCKCTFKDGSVVDLSSLGNTDLTPRFKDVLSPDGNFYSFNPCYGFNERPGCTDAAICLTTSDHRTHVLYAQANDGSFQNDEVSKKLVLYYFNSDAGIPAIVDLVCDEKVQVPIFRTNGVLQTGLSMSLTSKYACVTSYKMTGSVIGISAGTVLCIIFFSLLLAYLIGGMVFMRYRKNARGLEIVPHVTLWKSIPGLIKDGVLFSVCRPFRSTSYQKI</sequence>
<dbReference type="Proteomes" id="UP001634394">
    <property type="component" value="Unassembled WGS sequence"/>
</dbReference>
<dbReference type="InterPro" id="IPR044865">
    <property type="entry name" value="MRH_dom"/>
</dbReference>
<keyword evidence="16" id="KW-1015">Disulfide bond</keyword>
<evidence type="ECO:0000256" key="7">
    <source>
        <dbReference type="ARBA" id="ARBA00022448"/>
    </source>
</evidence>
<evidence type="ECO:0000256" key="16">
    <source>
        <dbReference type="ARBA" id="ARBA00023157"/>
    </source>
</evidence>
<reference evidence="21 22" key="1">
    <citation type="submission" date="2024-11" db="EMBL/GenBank/DDBJ databases">
        <title>Chromosome-level genome assembly of the freshwater bivalve Anodonta woodiana.</title>
        <authorList>
            <person name="Chen X."/>
        </authorList>
    </citation>
    <scope>NUCLEOTIDE SEQUENCE [LARGE SCALE GENOMIC DNA]</scope>
    <source>
        <strain evidence="21">MN2024</strain>
        <tissue evidence="21">Gills</tissue>
    </source>
</reference>
<gene>
    <name evidence="21" type="ORF">ACJMK2_023400</name>
</gene>